<dbReference type="NCBIfam" id="NF004403">
    <property type="entry name" value="PRK05758.2-4"/>
    <property type="match status" value="1"/>
</dbReference>
<dbReference type="GO" id="GO:0045259">
    <property type="term" value="C:proton-transporting ATP synthase complex"/>
    <property type="evidence" value="ECO:0007669"/>
    <property type="project" value="UniProtKB-KW"/>
</dbReference>
<keyword evidence="6 8" id="KW-0139">CF(1)</keyword>
<evidence type="ECO:0000256" key="2">
    <source>
        <dbReference type="ARBA" id="ARBA00022448"/>
    </source>
</evidence>
<comment type="caution">
    <text evidence="9">The sequence shown here is derived from an EMBL/GenBank/DDBJ whole genome shotgun (WGS) entry which is preliminary data.</text>
</comment>
<keyword evidence="7 8" id="KW-0066">ATP synthesis</keyword>
<dbReference type="Pfam" id="PF00213">
    <property type="entry name" value="OSCP"/>
    <property type="match status" value="1"/>
</dbReference>
<dbReference type="EMBL" id="SXDP01000007">
    <property type="protein sequence ID" value="NEZ47432.1"/>
    <property type="molecule type" value="Genomic_DNA"/>
</dbReference>
<keyword evidence="2 8" id="KW-0813">Transport</keyword>
<name>A0A6M0RB66_9CLOT</name>
<dbReference type="Proteomes" id="UP000473885">
    <property type="component" value="Unassembled WGS sequence"/>
</dbReference>
<evidence type="ECO:0000256" key="1">
    <source>
        <dbReference type="ARBA" id="ARBA00004370"/>
    </source>
</evidence>
<dbReference type="SUPFAM" id="SSF160527">
    <property type="entry name" value="V-type ATPase subunit E-like"/>
    <property type="match status" value="1"/>
</dbReference>
<dbReference type="HAMAP" id="MF_01416">
    <property type="entry name" value="ATP_synth_delta_bact"/>
    <property type="match status" value="1"/>
</dbReference>
<comment type="similarity">
    <text evidence="8">Belongs to the ATPase delta chain family.</text>
</comment>
<dbReference type="InterPro" id="IPR020781">
    <property type="entry name" value="ATPase_OSCP/d_CS"/>
</dbReference>
<keyword evidence="10" id="KW-1185">Reference proteome</keyword>
<dbReference type="PROSITE" id="PS00389">
    <property type="entry name" value="ATPASE_DELTA"/>
    <property type="match status" value="1"/>
</dbReference>
<evidence type="ECO:0000256" key="6">
    <source>
        <dbReference type="ARBA" id="ARBA00023196"/>
    </source>
</evidence>
<dbReference type="InterPro" id="IPR026015">
    <property type="entry name" value="ATP_synth_OSCP/delta_N_sf"/>
</dbReference>
<dbReference type="OrthoDB" id="9802471at2"/>
<dbReference type="RefSeq" id="WP_050608316.1">
    <property type="nucleotide sequence ID" value="NZ_CABKUB010000006.1"/>
</dbReference>
<dbReference type="PRINTS" id="PR00125">
    <property type="entry name" value="ATPASEDELTA"/>
</dbReference>
<dbReference type="SUPFAM" id="SSF47928">
    <property type="entry name" value="N-terminal domain of the delta subunit of the F1F0-ATP synthase"/>
    <property type="match status" value="1"/>
</dbReference>
<evidence type="ECO:0000256" key="4">
    <source>
        <dbReference type="ARBA" id="ARBA00023065"/>
    </source>
</evidence>
<evidence type="ECO:0000256" key="7">
    <source>
        <dbReference type="ARBA" id="ARBA00023310"/>
    </source>
</evidence>
<reference evidence="9 10" key="1">
    <citation type="submission" date="2019-04" db="EMBL/GenBank/DDBJ databases">
        <title>Genome sequencing of Clostridium botulinum Groups I-IV and Clostridium butyricum.</title>
        <authorList>
            <person name="Brunt J."/>
            <person name="Van Vliet A.H.M."/>
            <person name="Stringer S.C."/>
            <person name="Carter A.T."/>
            <person name="Peck M.W."/>
        </authorList>
    </citation>
    <scope>NUCLEOTIDE SEQUENCE [LARGE SCALE GENOMIC DNA]</scope>
    <source>
        <strain evidence="9 10">IFR 18/094</strain>
    </source>
</reference>
<dbReference type="GO" id="GO:0046933">
    <property type="term" value="F:proton-transporting ATP synthase activity, rotational mechanism"/>
    <property type="evidence" value="ECO:0007669"/>
    <property type="project" value="UniProtKB-UniRule"/>
</dbReference>
<organism evidence="9 10">
    <name type="scientific">Clostridium niameyense</name>
    <dbReference type="NCBI Taxonomy" id="1622073"/>
    <lineage>
        <taxon>Bacteria</taxon>
        <taxon>Bacillati</taxon>
        <taxon>Bacillota</taxon>
        <taxon>Clostridia</taxon>
        <taxon>Eubacteriales</taxon>
        <taxon>Clostridiaceae</taxon>
        <taxon>Clostridium</taxon>
    </lineage>
</organism>
<dbReference type="PANTHER" id="PTHR11910">
    <property type="entry name" value="ATP SYNTHASE DELTA CHAIN"/>
    <property type="match status" value="1"/>
</dbReference>
<proteinExistence type="inferred from homology"/>
<accession>A0A6M0RB66</accession>
<sequence length="178" mass="21212">MYEYLDKRYALALYEVAEEKNKVEQYIKELKDIVYMINTNKNIREIIKHPEISTSKKKNIFVDIFKDKIDKELLSFLLVLIEENRILYLEQKLKEMEKIYLDKRNMISAKVKTAVPLLEEEKKQLIDKLQKRYNKNIVLHEEIDKSIIGGVYVRIGDDVIDNTIKTKLQDMKKVMIKG</sequence>
<keyword evidence="3 8" id="KW-0375">Hydrogen ion transport</keyword>
<keyword evidence="5 8" id="KW-0472">Membrane</keyword>
<dbReference type="NCBIfam" id="TIGR01145">
    <property type="entry name" value="ATP_synt_delta"/>
    <property type="match status" value="1"/>
</dbReference>
<evidence type="ECO:0000256" key="8">
    <source>
        <dbReference type="HAMAP-Rule" id="MF_01416"/>
    </source>
</evidence>
<dbReference type="Gene3D" id="1.10.520.20">
    <property type="entry name" value="N-terminal domain of the delta subunit of the F1F0-ATP synthase"/>
    <property type="match status" value="1"/>
</dbReference>
<dbReference type="InterPro" id="IPR000711">
    <property type="entry name" value="ATPase_OSCP/dsu"/>
</dbReference>
<keyword evidence="8" id="KW-1003">Cell membrane</keyword>
<evidence type="ECO:0000256" key="3">
    <source>
        <dbReference type="ARBA" id="ARBA00022781"/>
    </source>
</evidence>
<comment type="subcellular location">
    <subcellularLocation>
        <location evidence="8">Cell membrane</location>
        <topology evidence="8">Peripheral membrane protein</topology>
    </subcellularLocation>
    <subcellularLocation>
        <location evidence="1">Membrane</location>
    </subcellularLocation>
</comment>
<evidence type="ECO:0000313" key="9">
    <source>
        <dbReference type="EMBL" id="NEZ47432.1"/>
    </source>
</evidence>
<comment type="function">
    <text evidence="8">F(1)F(0) ATP synthase produces ATP from ADP in the presence of a proton or sodium gradient. F-type ATPases consist of two structural domains, F(1) containing the extramembraneous catalytic core and F(0) containing the membrane proton channel, linked together by a central stalk and a peripheral stalk. During catalysis, ATP synthesis in the catalytic domain of F(1) is coupled via a rotary mechanism of the central stalk subunits to proton translocation.</text>
</comment>
<evidence type="ECO:0000256" key="5">
    <source>
        <dbReference type="ARBA" id="ARBA00023136"/>
    </source>
</evidence>
<keyword evidence="4 8" id="KW-0406">Ion transport</keyword>
<evidence type="ECO:0000313" key="10">
    <source>
        <dbReference type="Proteomes" id="UP000473885"/>
    </source>
</evidence>
<dbReference type="GO" id="GO:0005886">
    <property type="term" value="C:plasma membrane"/>
    <property type="evidence" value="ECO:0007669"/>
    <property type="project" value="UniProtKB-SubCell"/>
</dbReference>
<protein>
    <recommendedName>
        <fullName evidence="8">ATP synthase subunit delta</fullName>
    </recommendedName>
    <alternativeName>
        <fullName evidence="8">ATP synthase F(1) sector subunit delta</fullName>
    </alternativeName>
    <alternativeName>
        <fullName evidence="8">F-type ATPase subunit delta</fullName>
        <shortName evidence="8">F-ATPase subunit delta</shortName>
    </alternativeName>
</protein>
<comment type="function">
    <text evidence="8">This protein is part of the stalk that links CF(0) to CF(1). It either transmits conformational changes from CF(0) to CF(1) or is implicated in proton conduction.</text>
</comment>
<gene>
    <name evidence="8" type="primary">atpH</name>
    <name evidence="9" type="ORF">FDF74_09520</name>
</gene>
<dbReference type="AlphaFoldDB" id="A0A6M0RB66"/>